<dbReference type="Pfam" id="PF13927">
    <property type="entry name" value="Ig_3"/>
    <property type="match status" value="1"/>
</dbReference>
<dbReference type="PROSITE" id="PS50835">
    <property type="entry name" value="IG_LIKE"/>
    <property type="match status" value="1"/>
</dbReference>
<dbReference type="EMBL" id="JAIWYP010000006">
    <property type="protein sequence ID" value="KAH3813689.1"/>
    <property type="molecule type" value="Genomic_DNA"/>
</dbReference>
<comment type="caution">
    <text evidence="2">The sequence shown here is derived from an EMBL/GenBank/DDBJ whole genome shotgun (WGS) entry which is preliminary data.</text>
</comment>
<dbReference type="Proteomes" id="UP000828390">
    <property type="component" value="Unassembled WGS sequence"/>
</dbReference>
<accession>A0A9D4GDP9</accession>
<organism evidence="2 3">
    <name type="scientific">Dreissena polymorpha</name>
    <name type="common">Zebra mussel</name>
    <name type="synonym">Mytilus polymorpha</name>
    <dbReference type="NCBI Taxonomy" id="45954"/>
    <lineage>
        <taxon>Eukaryota</taxon>
        <taxon>Metazoa</taxon>
        <taxon>Spiralia</taxon>
        <taxon>Lophotrochozoa</taxon>
        <taxon>Mollusca</taxon>
        <taxon>Bivalvia</taxon>
        <taxon>Autobranchia</taxon>
        <taxon>Heteroconchia</taxon>
        <taxon>Euheterodonta</taxon>
        <taxon>Imparidentia</taxon>
        <taxon>Neoheterodontei</taxon>
        <taxon>Myida</taxon>
        <taxon>Dreissenoidea</taxon>
        <taxon>Dreissenidae</taxon>
        <taxon>Dreissena</taxon>
    </lineage>
</organism>
<reference evidence="2" key="1">
    <citation type="journal article" date="2019" name="bioRxiv">
        <title>The Genome of the Zebra Mussel, Dreissena polymorpha: A Resource for Invasive Species Research.</title>
        <authorList>
            <person name="McCartney M.A."/>
            <person name="Auch B."/>
            <person name="Kono T."/>
            <person name="Mallez S."/>
            <person name="Zhang Y."/>
            <person name="Obille A."/>
            <person name="Becker A."/>
            <person name="Abrahante J.E."/>
            <person name="Garbe J."/>
            <person name="Badalamenti J.P."/>
            <person name="Herman A."/>
            <person name="Mangelson H."/>
            <person name="Liachko I."/>
            <person name="Sullivan S."/>
            <person name="Sone E.D."/>
            <person name="Koren S."/>
            <person name="Silverstein K.A.T."/>
            <person name="Beckman K.B."/>
            <person name="Gohl D.M."/>
        </authorList>
    </citation>
    <scope>NUCLEOTIDE SEQUENCE</scope>
    <source>
        <strain evidence="2">Duluth1</strain>
        <tissue evidence="2">Whole animal</tissue>
    </source>
</reference>
<reference evidence="2" key="2">
    <citation type="submission" date="2020-11" db="EMBL/GenBank/DDBJ databases">
        <authorList>
            <person name="McCartney M.A."/>
            <person name="Auch B."/>
            <person name="Kono T."/>
            <person name="Mallez S."/>
            <person name="Becker A."/>
            <person name="Gohl D.M."/>
            <person name="Silverstein K.A.T."/>
            <person name="Koren S."/>
            <person name="Bechman K.B."/>
            <person name="Herman A."/>
            <person name="Abrahante J.E."/>
            <person name="Garbe J."/>
        </authorList>
    </citation>
    <scope>NUCLEOTIDE SEQUENCE</scope>
    <source>
        <strain evidence="2">Duluth1</strain>
        <tissue evidence="2">Whole animal</tissue>
    </source>
</reference>
<gene>
    <name evidence="2" type="ORF">DPMN_142155</name>
</gene>
<dbReference type="InterPro" id="IPR007110">
    <property type="entry name" value="Ig-like_dom"/>
</dbReference>
<evidence type="ECO:0000313" key="3">
    <source>
        <dbReference type="Proteomes" id="UP000828390"/>
    </source>
</evidence>
<dbReference type="AlphaFoldDB" id="A0A9D4GDP9"/>
<name>A0A9D4GDP9_DREPO</name>
<proteinExistence type="predicted"/>
<dbReference type="InterPro" id="IPR013783">
    <property type="entry name" value="Ig-like_fold"/>
</dbReference>
<dbReference type="InterPro" id="IPR036179">
    <property type="entry name" value="Ig-like_dom_sf"/>
</dbReference>
<dbReference type="SUPFAM" id="SSF48726">
    <property type="entry name" value="Immunoglobulin"/>
    <property type="match status" value="1"/>
</dbReference>
<evidence type="ECO:0000313" key="2">
    <source>
        <dbReference type="EMBL" id="KAH3813689.1"/>
    </source>
</evidence>
<evidence type="ECO:0000259" key="1">
    <source>
        <dbReference type="PROSITE" id="PS50835"/>
    </source>
</evidence>
<sequence length="82" mass="9209">MSLNVVCKLATFGNPPDTNFTWNKLDSNHTFVKTGETFKIKRSQLSDEGDYQCQATNTMQAIGNKTVHGSSKSQFYIDIQCK</sequence>
<dbReference type="Gene3D" id="2.60.40.10">
    <property type="entry name" value="Immunoglobulins"/>
    <property type="match status" value="1"/>
</dbReference>
<protein>
    <recommendedName>
        <fullName evidence="1">Ig-like domain-containing protein</fullName>
    </recommendedName>
</protein>
<feature type="domain" description="Ig-like" evidence="1">
    <location>
        <begin position="1"/>
        <end position="68"/>
    </location>
</feature>
<keyword evidence="3" id="KW-1185">Reference proteome</keyword>